<protein>
    <recommendedName>
        <fullName evidence="4">Cytochrome B</fullName>
    </recommendedName>
</protein>
<gene>
    <name evidence="2" type="ORF">FO440_04050</name>
</gene>
<feature type="transmembrane region" description="Helical" evidence="1">
    <location>
        <begin position="122"/>
        <end position="142"/>
    </location>
</feature>
<evidence type="ECO:0000256" key="1">
    <source>
        <dbReference type="SAM" id="Phobius"/>
    </source>
</evidence>
<dbReference type="Proteomes" id="UP000318733">
    <property type="component" value="Unassembled WGS sequence"/>
</dbReference>
<feature type="transmembrane region" description="Helical" evidence="1">
    <location>
        <begin position="93"/>
        <end position="110"/>
    </location>
</feature>
<sequence length="155" mass="17964">MYATLLALHSLTRWLVLTSLLFAIFWAYRGWLLNKPYLRFDDGLRHITATIAHIQLTLGLSLYFISPIVSYFLHNFSTAVHERAIRFFGMEHITMMLIAITLITIGSAKAKRKSIDKEKFKTMAIWFTIALLIILSSIPWSFSPLISRPNFRPLF</sequence>
<accession>A0A556MTV1</accession>
<evidence type="ECO:0008006" key="4">
    <source>
        <dbReference type="Google" id="ProtNLM"/>
    </source>
</evidence>
<name>A0A556MTV1_9SPHI</name>
<keyword evidence="3" id="KW-1185">Reference proteome</keyword>
<feature type="transmembrane region" description="Helical" evidence="1">
    <location>
        <begin position="6"/>
        <end position="28"/>
    </location>
</feature>
<dbReference type="AlphaFoldDB" id="A0A556MTV1"/>
<organism evidence="2 3">
    <name type="scientific">Mucilaginibacter corticis</name>
    <dbReference type="NCBI Taxonomy" id="2597670"/>
    <lineage>
        <taxon>Bacteria</taxon>
        <taxon>Pseudomonadati</taxon>
        <taxon>Bacteroidota</taxon>
        <taxon>Sphingobacteriia</taxon>
        <taxon>Sphingobacteriales</taxon>
        <taxon>Sphingobacteriaceae</taxon>
        <taxon>Mucilaginibacter</taxon>
    </lineage>
</organism>
<evidence type="ECO:0000313" key="2">
    <source>
        <dbReference type="EMBL" id="TSJ43376.1"/>
    </source>
</evidence>
<dbReference type="EMBL" id="VLPK01000001">
    <property type="protein sequence ID" value="TSJ43376.1"/>
    <property type="molecule type" value="Genomic_DNA"/>
</dbReference>
<proteinExistence type="predicted"/>
<dbReference type="RefSeq" id="WP_144246941.1">
    <property type="nucleotide sequence ID" value="NZ_VLPK01000001.1"/>
</dbReference>
<dbReference type="OrthoDB" id="329514at2"/>
<keyword evidence="1" id="KW-0472">Membrane</keyword>
<reference evidence="2 3" key="1">
    <citation type="submission" date="2019-07" db="EMBL/GenBank/DDBJ databases">
        <authorList>
            <person name="Huq M.A."/>
        </authorList>
    </citation>
    <scope>NUCLEOTIDE SEQUENCE [LARGE SCALE GENOMIC DNA]</scope>
    <source>
        <strain evidence="2 3">MAH-19</strain>
    </source>
</reference>
<keyword evidence="1" id="KW-1133">Transmembrane helix</keyword>
<comment type="caution">
    <text evidence="2">The sequence shown here is derived from an EMBL/GenBank/DDBJ whole genome shotgun (WGS) entry which is preliminary data.</text>
</comment>
<evidence type="ECO:0000313" key="3">
    <source>
        <dbReference type="Proteomes" id="UP000318733"/>
    </source>
</evidence>
<feature type="transmembrane region" description="Helical" evidence="1">
    <location>
        <begin position="49"/>
        <end position="73"/>
    </location>
</feature>
<keyword evidence="1" id="KW-0812">Transmembrane</keyword>